<dbReference type="GO" id="GO:0006508">
    <property type="term" value="P:proteolysis"/>
    <property type="evidence" value="ECO:0007669"/>
    <property type="project" value="UniProtKB-KW"/>
</dbReference>
<dbReference type="EMBL" id="KM038430">
    <property type="protein sequence ID" value="AIG55891.1"/>
    <property type="molecule type" value="Genomic_DNA"/>
</dbReference>
<evidence type="ECO:0000313" key="5">
    <source>
        <dbReference type="EMBL" id="AIG55891.1"/>
    </source>
</evidence>
<dbReference type="Gene3D" id="3.90.70.10">
    <property type="entry name" value="Cysteine proteinases"/>
    <property type="match status" value="1"/>
</dbReference>
<evidence type="ECO:0000313" key="6">
    <source>
        <dbReference type="EMBL" id="OQR93125.1"/>
    </source>
</evidence>
<organism evidence="5">
    <name type="scientific">Achlya hypogyna</name>
    <name type="common">Oomycete</name>
    <name type="synonym">Protoachlya hypogyna</name>
    <dbReference type="NCBI Taxonomy" id="1202772"/>
    <lineage>
        <taxon>Eukaryota</taxon>
        <taxon>Sar</taxon>
        <taxon>Stramenopiles</taxon>
        <taxon>Oomycota</taxon>
        <taxon>Saprolegniomycetes</taxon>
        <taxon>Saprolegniales</taxon>
        <taxon>Achlyaceae</taxon>
        <taxon>Achlya</taxon>
    </lineage>
</organism>
<dbReference type="InterPro" id="IPR038765">
    <property type="entry name" value="Papain-like_cys_pep_sf"/>
</dbReference>
<gene>
    <name evidence="6" type="ORF">ACHHYP_02859</name>
</gene>
<comment type="similarity">
    <text evidence="1">Belongs to the peptidase C1 family.</text>
</comment>
<dbReference type="Pfam" id="PF00112">
    <property type="entry name" value="Peptidase_C1"/>
    <property type="match status" value="1"/>
</dbReference>
<dbReference type="OrthoDB" id="66160at2759"/>
<dbReference type="SUPFAM" id="SSF54001">
    <property type="entry name" value="Cysteine proteinases"/>
    <property type="match status" value="1"/>
</dbReference>
<evidence type="ECO:0000313" key="7">
    <source>
        <dbReference type="Proteomes" id="UP000243579"/>
    </source>
</evidence>
<evidence type="ECO:0000256" key="2">
    <source>
        <dbReference type="ARBA" id="ARBA00023145"/>
    </source>
</evidence>
<dbReference type="GO" id="GO:0008234">
    <property type="term" value="F:cysteine-type peptidase activity"/>
    <property type="evidence" value="ECO:0007669"/>
    <property type="project" value="InterPro"/>
</dbReference>
<dbReference type="InterPro" id="IPR000668">
    <property type="entry name" value="Peptidase_C1A_C"/>
</dbReference>
<dbReference type="CDD" id="cd02248">
    <property type="entry name" value="Peptidase_C1A"/>
    <property type="match status" value="1"/>
</dbReference>
<dbReference type="PROSITE" id="PS00139">
    <property type="entry name" value="THIOL_PROTEASE_CYS"/>
    <property type="match status" value="1"/>
</dbReference>
<keyword evidence="6" id="KW-0645">Protease</keyword>
<dbReference type="PANTHER" id="PTHR12411">
    <property type="entry name" value="CYSTEINE PROTEASE FAMILY C1-RELATED"/>
    <property type="match status" value="1"/>
</dbReference>
<feature type="signal peptide" evidence="3">
    <location>
        <begin position="1"/>
        <end position="16"/>
    </location>
</feature>
<dbReference type="InterPro" id="IPR039417">
    <property type="entry name" value="Peptidase_C1A_papain-like"/>
</dbReference>
<protein>
    <submittedName>
        <fullName evidence="6">Cysteine protease family C01A</fullName>
    </submittedName>
    <submittedName>
        <fullName evidence="5">Secreted protein</fullName>
    </submittedName>
</protein>
<dbReference type="SMART" id="SM00645">
    <property type="entry name" value="Pept_C1"/>
    <property type="match status" value="1"/>
</dbReference>
<dbReference type="EMBL" id="JNBR01000427">
    <property type="protein sequence ID" value="OQR93125.1"/>
    <property type="molecule type" value="Genomic_DNA"/>
</dbReference>
<sequence>MQRFVFGAVLATSALASGIPADERAELVADLAAWREKFGADAAANGLLPKAPGGVHEEASDLLLSRLRAAKARLPALRAANPDATFSVLTPFALLSHDEFKARLGRSFGKVQPKRALRVEDVDFASLEGVAAAGSVDWTTGKCVNAVKDQGQCGSCWTFSATGAAESAHCLATGTLLNLSEQQLVSCDATDGDGCNGGWEDKALTWISSHGQCLTKDYPYTSGTSGQNGTCKKTCKAQKLSIGTTVEIAGEGPLTTALNTQPVTVAVEAGNDVWQYYGGGVVTACPGAQSDHAVIAVGYGSASGKNYFKVRNSWGASWGEAGYIRLQRGVGGKGMCNVAEQPAYPKIVKQ</sequence>
<keyword evidence="7" id="KW-1185">Reference proteome</keyword>
<feature type="domain" description="Peptidase C1A papain C-terminal" evidence="4">
    <location>
        <begin position="132"/>
        <end position="346"/>
    </location>
</feature>
<accession>A0A0A7CMY9</accession>
<evidence type="ECO:0000256" key="1">
    <source>
        <dbReference type="ARBA" id="ARBA00008455"/>
    </source>
</evidence>
<keyword evidence="2" id="KW-0865">Zymogen</keyword>
<reference evidence="5 7" key="1">
    <citation type="journal article" date="2014" name="Genome Biol. Evol.">
        <title>The secreted proteins of Achlya hypogyna and Thraustotheca clavata identify the ancestral oomycete secretome and reveal gene acquisitions by horizontal gene transfer.</title>
        <authorList>
            <person name="Misner I."/>
            <person name="Blouin N."/>
            <person name="Leonard G."/>
            <person name="Richards T.A."/>
            <person name="Lane C.E."/>
        </authorList>
    </citation>
    <scope>NUCLEOTIDE SEQUENCE</scope>
    <source>
        <strain evidence="5 7">ATCC 48635</strain>
    </source>
</reference>
<dbReference type="InterPro" id="IPR000169">
    <property type="entry name" value="Pept_cys_AS"/>
</dbReference>
<dbReference type="InterPro" id="IPR013128">
    <property type="entry name" value="Peptidase_C1A"/>
</dbReference>
<feature type="chain" id="PRO_5005391457" evidence="3">
    <location>
        <begin position="17"/>
        <end position="350"/>
    </location>
</feature>
<keyword evidence="3" id="KW-0732">Signal</keyword>
<evidence type="ECO:0000259" key="4">
    <source>
        <dbReference type="SMART" id="SM00645"/>
    </source>
</evidence>
<keyword evidence="6" id="KW-0378">Hydrolase</keyword>
<evidence type="ECO:0000256" key="3">
    <source>
        <dbReference type="SAM" id="SignalP"/>
    </source>
</evidence>
<dbReference type="PRINTS" id="PR00705">
    <property type="entry name" value="PAPAIN"/>
</dbReference>
<proteinExistence type="inferred from homology"/>
<name>A0A0A7CMY9_ACHHY</name>
<dbReference type="STRING" id="1202772.A0A0A7CMY9"/>
<dbReference type="Proteomes" id="UP000243579">
    <property type="component" value="Unassembled WGS sequence"/>
</dbReference>
<dbReference type="AlphaFoldDB" id="A0A0A7CMY9"/>